<protein>
    <submittedName>
        <fullName evidence="1">Uncharacterized protein</fullName>
    </submittedName>
</protein>
<dbReference type="AlphaFoldDB" id="A0A3N2BEZ6"/>
<organism evidence="1 2">
    <name type="scientific">Bogoriella caseilytica</name>
    <dbReference type="NCBI Taxonomy" id="56055"/>
    <lineage>
        <taxon>Bacteria</taxon>
        <taxon>Bacillati</taxon>
        <taxon>Actinomycetota</taxon>
        <taxon>Actinomycetes</taxon>
        <taxon>Micrococcales</taxon>
        <taxon>Bogoriellaceae</taxon>
        <taxon>Bogoriella</taxon>
    </lineage>
</organism>
<dbReference type="Proteomes" id="UP000280668">
    <property type="component" value="Unassembled WGS sequence"/>
</dbReference>
<gene>
    <name evidence="1" type="ORF">EDD31_2217</name>
</gene>
<dbReference type="RefSeq" id="WP_148058936.1">
    <property type="nucleotide sequence ID" value="NZ_RKHK01000001.1"/>
</dbReference>
<dbReference type="OrthoDB" id="3531920at2"/>
<keyword evidence="2" id="KW-1185">Reference proteome</keyword>
<comment type="caution">
    <text evidence="1">The sequence shown here is derived from an EMBL/GenBank/DDBJ whole genome shotgun (WGS) entry which is preliminary data.</text>
</comment>
<dbReference type="Pfam" id="PF19593">
    <property type="entry name" value="DUF6098"/>
    <property type="match status" value="1"/>
</dbReference>
<evidence type="ECO:0000313" key="2">
    <source>
        <dbReference type="Proteomes" id="UP000280668"/>
    </source>
</evidence>
<accession>A0A3N2BEZ6</accession>
<evidence type="ECO:0000313" key="1">
    <source>
        <dbReference type="EMBL" id="ROR73827.1"/>
    </source>
</evidence>
<proteinExistence type="predicted"/>
<dbReference type="EMBL" id="RKHK01000001">
    <property type="protein sequence ID" value="ROR73827.1"/>
    <property type="molecule type" value="Genomic_DNA"/>
</dbReference>
<name>A0A3N2BEZ6_9MICO</name>
<reference evidence="1 2" key="1">
    <citation type="submission" date="2018-11" db="EMBL/GenBank/DDBJ databases">
        <title>Sequencing the genomes of 1000 actinobacteria strains.</title>
        <authorList>
            <person name="Klenk H.-P."/>
        </authorList>
    </citation>
    <scope>NUCLEOTIDE SEQUENCE [LARGE SCALE GENOMIC DNA]</scope>
    <source>
        <strain evidence="1 2">DSM 11294</strain>
    </source>
</reference>
<dbReference type="InterPro" id="IPR046080">
    <property type="entry name" value="DUF6098"/>
</dbReference>
<sequence>MNSAATPASSPPLRSIGQIVLLMQTVGPLYLHVPDPHSIGSRDGEFRDPESTFRLPGAPAWSLQPESWWLDSTATWVARRLARHATHAATAPAPTLLSGEIVSWGIDGQPLIGGHRTVAFLDADVFVEAQATYSAWRETALPRGSRSLRADTSEDFLLEESGHDSTESR</sequence>